<evidence type="ECO:0000313" key="3">
    <source>
        <dbReference type="Proteomes" id="UP000789405"/>
    </source>
</evidence>
<evidence type="ECO:0000259" key="1">
    <source>
        <dbReference type="PROSITE" id="PS00028"/>
    </source>
</evidence>
<dbReference type="Proteomes" id="UP000789405">
    <property type="component" value="Unassembled WGS sequence"/>
</dbReference>
<organism evidence="2 3">
    <name type="scientific">Dentiscutata erythropus</name>
    <dbReference type="NCBI Taxonomy" id="1348616"/>
    <lineage>
        <taxon>Eukaryota</taxon>
        <taxon>Fungi</taxon>
        <taxon>Fungi incertae sedis</taxon>
        <taxon>Mucoromycota</taxon>
        <taxon>Glomeromycotina</taxon>
        <taxon>Glomeromycetes</taxon>
        <taxon>Diversisporales</taxon>
        <taxon>Gigasporaceae</taxon>
        <taxon>Dentiscutata</taxon>
    </lineage>
</organism>
<dbReference type="AlphaFoldDB" id="A0A9N9E8U6"/>
<accession>A0A9N9E8U6</accession>
<keyword evidence="3" id="KW-1185">Reference proteome</keyword>
<gene>
    <name evidence="2" type="ORF">DERYTH_LOCUS11069</name>
</gene>
<comment type="caution">
    <text evidence="2">The sequence shown here is derived from an EMBL/GenBank/DDBJ whole genome shotgun (WGS) entry which is preliminary data.</text>
</comment>
<feature type="domain" description="C2H2-type" evidence="1">
    <location>
        <begin position="55"/>
        <end position="77"/>
    </location>
</feature>
<name>A0A9N9E8U6_9GLOM</name>
<protein>
    <submittedName>
        <fullName evidence="2">6788_t:CDS:1</fullName>
    </submittedName>
</protein>
<proteinExistence type="predicted"/>
<dbReference type="PROSITE" id="PS00028">
    <property type="entry name" value="ZINC_FINGER_C2H2_1"/>
    <property type="match status" value="1"/>
</dbReference>
<evidence type="ECO:0000313" key="2">
    <source>
        <dbReference type="EMBL" id="CAG8667953.1"/>
    </source>
</evidence>
<dbReference type="EMBL" id="CAJVPY010006711">
    <property type="protein sequence ID" value="CAG8667953.1"/>
    <property type="molecule type" value="Genomic_DNA"/>
</dbReference>
<dbReference type="InterPro" id="IPR013087">
    <property type="entry name" value="Znf_C2H2_type"/>
</dbReference>
<reference evidence="2" key="1">
    <citation type="submission" date="2021-06" db="EMBL/GenBank/DDBJ databases">
        <authorList>
            <person name="Kallberg Y."/>
            <person name="Tangrot J."/>
            <person name="Rosling A."/>
        </authorList>
    </citation>
    <scope>NUCLEOTIDE SEQUENCE</scope>
    <source>
        <strain evidence="2">MA453B</strain>
    </source>
</reference>
<sequence length="121" mass="14532">MGFLKLNNSFLPCYPSKRQIFCKSNLLLEYCDYVKVSEYDLHCTSFDRLIYLRLCCPKCKMYFPTLTFLTNHKQLKHFANRSRKPKRLFKQNSLDDCSVFSIYEVQVQIVLEEKKYMSDQN</sequence>